<organism evidence="1">
    <name type="scientific">groundwater metagenome</name>
    <dbReference type="NCBI Taxonomy" id="717931"/>
    <lineage>
        <taxon>unclassified sequences</taxon>
        <taxon>metagenomes</taxon>
        <taxon>ecological metagenomes</taxon>
    </lineage>
</organism>
<dbReference type="AlphaFoldDB" id="A0A098EEU5"/>
<accession>A0A098EEU5</accession>
<protein>
    <submittedName>
        <fullName evidence="1">Uncharacterized protein</fullName>
    </submittedName>
</protein>
<gene>
    <name evidence="1" type="ORF">MSIBF_A930006</name>
</gene>
<sequence>MISEKDCIWNKMYSLEIKPELLQKLEIKIISLADARSF</sequence>
<proteinExistence type="predicted"/>
<evidence type="ECO:0000313" key="1">
    <source>
        <dbReference type="EMBL" id="CEG14034.1"/>
    </source>
</evidence>
<dbReference type="EMBL" id="CCXY01000461">
    <property type="protein sequence ID" value="CEG14034.1"/>
    <property type="molecule type" value="Genomic_DNA"/>
</dbReference>
<reference evidence="1" key="1">
    <citation type="submission" date="2014-09" db="EMBL/GenBank/DDBJ databases">
        <authorList>
            <person name="Probst J Alexander"/>
        </authorList>
    </citation>
    <scope>NUCLEOTIDE SEQUENCE</scope>
</reference>
<name>A0A098EEU5_9ZZZZ</name>